<sequence>AGYVVLLVLILYMGYVPNSPSKAEGVIVLCLMGWTLFIRGVLKS</sequence>
<evidence type="ECO:0000256" key="1">
    <source>
        <dbReference type="SAM" id="Phobius"/>
    </source>
</evidence>
<protein>
    <submittedName>
        <fullName evidence="2">Uncharacterized protein</fullName>
    </submittedName>
</protein>
<gene>
    <name evidence="2" type="ORF">S03H2_45054</name>
</gene>
<keyword evidence="1" id="KW-0472">Membrane</keyword>
<proteinExistence type="predicted"/>
<dbReference type="EMBL" id="BARU01028208">
    <property type="protein sequence ID" value="GAH67969.1"/>
    <property type="molecule type" value="Genomic_DNA"/>
</dbReference>
<name>X1IPF1_9ZZZZ</name>
<accession>X1IPF1</accession>
<feature type="non-terminal residue" evidence="2">
    <location>
        <position position="1"/>
    </location>
</feature>
<dbReference type="AlphaFoldDB" id="X1IPF1"/>
<organism evidence="2">
    <name type="scientific">marine sediment metagenome</name>
    <dbReference type="NCBI Taxonomy" id="412755"/>
    <lineage>
        <taxon>unclassified sequences</taxon>
        <taxon>metagenomes</taxon>
        <taxon>ecological metagenomes</taxon>
    </lineage>
</organism>
<keyword evidence="1" id="KW-1133">Transmembrane helix</keyword>
<evidence type="ECO:0000313" key="2">
    <source>
        <dbReference type="EMBL" id="GAH67969.1"/>
    </source>
</evidence>
<reference evidence="2" key="1">
    <citation type="journal article" date="2014" name="Front. Microbiol.">
        <title>High frequency of phylogenetically diverse reductive dehalogenase-homologous genes in deep subseafloor sedimentary metagenomes.</title>
        <authorList>
            <person name="Kawai M."/>
            <person name="Futagami T."/>
            <person name="Toyoda A."/>
            <person name="Takaki Y."/>
            <person name="Nishi S."/>
            <person name="Hori S."/>
            <person name="Arai W."/>
            <person name="Tsubouchi T."/>
            <person name="Morono Y."/>
            <person name="Uchiyama I."/>
            <person name="Ito T."/>
            <person name="Fujiyama A."/>
            <person name="Inagaki F."/>
            <person name="Takami H."/>
        </authorList>
    </citation>
    <scope>NUCLEOTIDE SEQUENCE</scope>
    <source>
        <strain evidence="2">Expedition CK06-06</strain>
    </source>
</reference>
<keyword evidence="1" id="KW-0812">Transmembrane</keyword>
<comment type="caution">
    <text evidence="2">The sequence shown here is derived from an EMBL/GenBank/DDBJ whole genome shotgun (WGS) entry which is preliminary data.</text>
</comment>
<feature type="transmembrane region" description="Helical" evidence="1">
    <location>
        <begin position="25"/>
        <end position="42"/>
    </location>
</feature>